<evidence type="ECO:0000313" key="2">
    <source>
        <dbReference type="Proteomes" id="UP001281614"/>
    </source>
</evidence>
<sequence length="257" mass="28891">MDPLSITSAAVSLAGVVFTVATKVKEISDTLTNAPQAIWDIADEVLVLQAVLKQVERLVKRDPNSVERLEIDDVFKLTVKGCHATLLCISKEYFTRFDWKARILALWKHGEMEQLLLRLARKKADLGLFIEMLNLQSNYDVKDVLAQNQPTLDTAKQDLRELVPIYPSLEKVILESLDGETVDSILGDKESLMSTTVFEFDAELLNTRTYRRRLAARGLAKQDYAQPPPVKRPNPLDEDGECAKISCFSCISDGRHS</sequence>
<accession>A0AAD9Y445</accession>
<comment type="caution">
    <text evidence="1">The sequence shown here is derived from an EMBL/GenBank/DDBJ whole genome shotgun (WGS) entry which is preliminary data.</text>
</comment>
<organism evidence="1 2">
    <name type="scientific">Colletotrichum kahawae</name>
    <name type="common">Coffee berry disease fungus</name>
    <dbReference type="NCBI Taxonomy" id="34407"/>
    <lineage>
        <taxon>Eukaryota</taxon>
        <taxon>Fungi</taxon>
        <taxon>Dikarya</taxon>
        <taxon>Ascomycota</taxon>
        <taxon>Pezizomycotina</taxon>
        <taxon>Sordariomycetes</taxon>
        <taxon>Hypocreomycetidae</taxon>
        <taxon>Glomerellales</taxon>
        <taxon>Glomerellaceae</taxon>
        <taxon>Colletotrichum</taxon>
        <taxon>Colletotrichum gloeosporioides species complex</taxon>
    </lineage>
</organism>
<dbReference type="Proteomes" id="UP001281614">
    <property type="component" value="Unassembled WGS sequence"/>
</dbReference>
<reference evidence="1" key="1">
    <citation type="submission" date="2023-02" db="EMBL/GenBank/DDBJ databases">
        <title>Colletotrichum kahawae CIFC_Que2 genome sequencing and assembly.</title>
        <authorList>
            <person name="Baroncelli R."/>
        </authorList>
    </citation>
    <scope>NUCLEOTIDE SEQUENCE</scope>
    <source>
        <strain evidence="1">CIFC_Que2</strain>
    </source>
</reference>
<gene>
    <name evidence="1" type="ORF">CKAH01_08058</name>
</gene>
<keyword evidence="2" id="KW-1185">Reference proteome</keyword>
<evidence type="ECO:0008006" key="3">
    <source>
        <dbReference type="Google" id="ProtNLM"/>
    </source>
</evidence>
<dbReference type="AlphaFoldDB" id="A0AAD9Y445"/>
<name>A0AAD9Y445_COLKA</name>
<protein>
    <recommendedName>
        <fullName evidence="3">Fungal N-terminal domain-containing protein</fullName>
    </recommendedName>
</protein>
<dbReference type="EMBL" id="VYYT01000467">
    <property type="protein sequence ID" value="KAK2734385.1"/>
    <property type="molecule type" value="Genomic_DNA"/>
</dbReference>
<evidence type="ECO:0000313" key="1">
    <source>
        <dbReference type="EMBL" id="KAK2734385.1"/>
    </source>
</evidence>
<proteinExistence type="predicted"/>